<dbReference type="AlphaFoldDB" id="A0A2P5E8H3"/>
<organism evidence="1 2">
    <name type="scientific">Trema orientale</name>
    <name type="common">Charcoal tree</name>
    <name type="synonym">Celtis orientalis</name>
    <dbReference type="NCBI Taxonomy" id="63057"/>
    <lineage>
        <taxon>Eukaryota</taxon>
        <taxon>Viridiplantae</taxon>
        <taxon>Streptophyta</taxon>
        <taxon>Embryophyta</taxon>
        <taxon>Tracheophyta</taxon>
        <taxon>Spermatophyta</taxon>
        <taxon>Magnoliopsida</taxon>
        <taxon>eudicotyledons</taxon>
        <taxon>Gunneridae</taxon>
        <taxon>Pentapetalae</taxon>
        <taxon>rosids</taxon>
        <taxon>fabids</taxon>
        <taxon>Rosales</taxon>
        <taxon>Cannabaceae</taxon>
        <taxon>Trema</taxon>
    </lineage>
</organism>
<name>A0A2P5E8H3_TREOI</name>
<comment type="caution">
    <text evidence="1">The sequence shown here is derived from an EMBL/GenBank/DDBJ whole genome shotgun (WGS) entry which is preliminary data.</text>
</comment>
<proteinExistence type="predicted"/>
<dbReference type="OrthoDB" id="10376363at2759"/>
<evidence type="ECO:0000313" key="1">
    <source>
        <dbReference type="EMBL" id="PON81841.1"/>
    </source>
</evidence>
<sequence length="86" mass="9690">MSVPTNNYRVPPHKIRSYYPHVGGYYPEMPAQEETNPGRIKMRGHHFMTSAIVCECGSGGLEDISQFHTPVEEKEINDRVSIGASR</sequence>
<evidence type="ECO:0000313" key="2">
    <source>
        <dbReference type="Proteomes" id="UP000237000"/>
    </source>
</evidence>
<feature type="non-terminal residue" evidence="1">
    <location>
        <position position="86"/>
    </location>
</feature>
<dbReference type="InParanoid" id="A0A2P5E8H3"/>
<reference evidence="2" key="1">
    <citation type="submission" date="2016-06" db="EMBL/GenBank/DDBJ databases">
        <title>Parallel loss of symbiosis genes in relatives of nitrogen-fixing non-legume Parasponia.</title>
        <authorList>
            <person name="Van Velzen R."/>
            <person name="Holmer R."/>
            <person name="Bu F."/>
            <person name="Rutten L."/>
            <person name="Van Zeijl A."/>
            <person name="Liu W."/>
            <person name="Santuari L."/>
            <person name="Cao Q."/>
            <person name="Sharma T."/>
            <person name="Shen D."/>
            <person name="Roswanjaya Y."/>
            <person name="Wardhani T."/>
            <person name="Kalhor M.S."/>
            <person name="Jansen J."/>
            <person name="Van den Hoogen J."/>
            <person name="Gungor B."/>
            <person name="Hartog M."/>
            <person name="Hontelez J."/>
            <person name="Verver J."/>
            <person name="Yang W.-C."/>
            <person name="Schijlen E."/>
            <person name="Repin R."/>
            <person name="Schilthuizen M."/>
            <person name="Schranz E."/>
            <person name="Heidstra R."/>
            <person name="Miyata K."/>
            <person name="Fedorova E."/>
            <person name="Kohlen W."/>
            <person name="Bisseling T."/>
            <person name="Smit S."/>
            <person name="Geurts R."/>
        </authorList>
    </citation>
    <scope>NUCLEOTIDE SEQUENCE [LARGE SCALE GENOMIC DNA]</scope>
    <source>
        <strain evidence="2">cv. RG33-2</strain>
    </source>
</reference>
<gene>
    <name evidence="1" type="ORF">TorRG33x02_223570</name>
</gene>
<accession>A0A2P5E8H3</accession>
<protein>
    <submittedName>
        <fullName evidence="1">Uncharacterized protein</fullName>
    </submittedName>
</protein>
<keyword evidence="2" id="KW-1185">Reference proteome</keyword>
<dbReference type="Proteomes" id="UP000237000">
    <property type="component" value="Unassembled WGS sequence"/>
</dbReference>
<dbReference type="EMBL" id="JXTC01000207">
    <property type="protein sequence ID" value="PON81841.1"/>
    <property type="molecule type" value="Genomic_DNA"/>
</dbReference>